<dbReference type="GO" id="GO:0030170">
    <property type="term" value="F:pyridoxal phosphate binding"/>
    <property type="evidence" value="ECO:0007669"/>
    <property type="project" value="InterPro"/>
</dbReference>
<comment type="caution">
    <text evidence="5">The sequence shown here is derived from an EMBL/GenBank/DDBJ whole genome shotgun (WGS) entry which is preliminary data.</text>
</comment>
<dbReference type="EMBL" id="LTBC01000001">
    <property type="protein sequence ID" value="KYH33509.1"/>
    <property type="molecule type" value="Genomic_DNA"/>
</dbReference>
<comment type="catalytic activity">
    <reaction evidence="4">
        <text>N(2)-acetyl-L-ornithine + 2-oxoglutarate = N-acetyl-L-glutamate 5-semialdehyde + L-glutamate</text>
        <dbReference type="Rhea" id="RHEA:18049"/>
        <dbReference type="ChEBI" id="CHEBI:16810"/>
        <dbReference type="ChEBI" id="CHEBI:29123"/>
        <dbReference type="ChEBI" id="CHEBI:29985"/>
        <dbReference type="ChEBI" id="CHEBI:57805"/>
        <dbReference type="EC" id="2.6.1.11"/>
    </reaction>
</comment>
<dbReference type="GO" id="GO:0006526">
    <property type="term" value="P:L-arginine biosynthetic process"/>
    <property type="evidence" value="ECO:0007669"/>
    <property type="project" value="UniProtKB-UniRule"/>
</dbReference>
<dbReference type="AlphaFoldDB" id="A0A151B0Q9"/>
<proteinExistence type="inferred from homology"/>
<keyword evidence="3 4" id="KW-0663">Pyridoxal phosphate</keyword>
<feature type="binding site" evidence="4">
    <location>
        <position position="141"/>
    </location>
    <ligand>
        <name>N(2)-acetyl-L-ornithine</name>
        <dbReference type="ChEBI" id="CHEBI:57805"/>
    </ligand>
</feature>
<dbReference type="InterPro" id="IPR050103">
    <property type="entry name" value="Class-III_PLP-dep_AT"/>
</dbReference>
<name>A0A151B0Q9_9FIRM</name>
<evidence type="ECO:0000256" key="1">
    <source>
        <dbReference type="ARBA" id="ARBA00022576"/>
    </source>
</evidence>
<dbReference type="InterPro" id="IPR015422">
    <property type="entry name" value="PyrdxlP-dep_Trfase_small"/>
</dbReference>
<feature type="modified residue" description="N6-(pyridoxal phosphate)lysine" evidence="4">
    <location>
        <position position="252"/>
    </location>
</feature>
<organism evidence="5 6">
    <name type="scientific">Moorella mulderi DSM 14980</name>
    <dbReference type="NCBI Taxonomy" id="1122241"/>
    <lineage>
        <taxon>Bacteria</taxon>
        <taxon>Bacillati</taxon>
        <taxon>Bacillota</taxon>
        <taxon>Clostridia</taxon>
        <taxon>Neomoorellales</taxon>
        <taxon>Neomoorellaceae</taxon>
        <taxon>Neomoorella</taxon>
    </lineage>
</organism>
<accession>A0A151B0Q9</accession>
<dbReference type="Pfam" id="PF00202">
    <property type="entry name" value="Aminotran_3"/>
    <property type="match status" value="1"/>
</dbReference>
<keyword evidence="4" id="KW-0055">Arginine biosynthesis</keyword>
<dbReference type="FunFam" id="3.40.640.10:FF:000004">
    <property type="entry name" value="Acetylornithine aminotransferase"/>
    <property type="match status" value="1"/>
</dbReference>
<feature type="binding site" evidence="4">
    <location>
        <position position="280"/>
    </location>
    <ligand>
        <name>N(2)-acetyl-L-ornithine</name>
        <dbReference type="ChEBI" id="CHEBI:57805"/>
    </ligand>
</feature>
<dbReference type="RefSeq" id="WP_062280416.1">
    <property type="nucleotide sequence ID" value="NZ_LTBC01000001.1"/>
</dbReference>
<keyword evidence="4" id="KW-0963">Cytoplasm</keyword>
<evidence type="ECO:0000256" key="2">
    <source>
        <dbReference type="ARBA" id="ARBA00022679"/>
    </source>
</evidence>
<sequence length="402" mass="43513">MDNAALIALGEKYVMRTYGRYPLALVRGEGARVWDADGREYLDFVSGLAVNSLGHCHPRVVAAVREQVGKLIHCSNLYWIEPQVELAQLLVENSALDKVFFCNSGAEANEAAIKLARKYAKEHRGPESYEIITMRRSFHGRTLATLTATGQEKFHRGFAPLPAGFKYVPFNDLASLRAAVGPRTCAVMLEPVQGEGGVYAANKDYLQAVRALCDDEGLLLIFDEVQCGLGRTGYLFAYQYYGVEPDIMTLAKALAGGVPIGAMLAKEKAAAAFGPGDHASTFGGNPLATAAGVAAFKALLEEGLVENARVLGEYFYQELERLAREFPQLTDVRGRGFLLGIEIDGPADAVVAACQERGLLINSLHGHVLRFLPPLTISKDEIDQAIAILKEALQEVLGQGAN</sequence>
<feature type="binding site" evidence="4">
    <location>
        <begin position="105"/>
        <end position="106"/>
    </location>
    <ligand>
        <name>pyridoxal 5'-phosphate</name>
        <dbReference type="ChEBI" id="CHEBI:597326"/>
    </ligand>
</feature>
<dbReference type="CDD" id="cd00610">
    <property type="entry name" value="OAT_like"/>
    <property type="match status" value="1"/>
</dbReference>
<feature type="binding site" evidence="4">
    <location>
        <position position="281"/>
    </location>
    <ligand>
        <name>pyridoxal 5'-phosphate</name>
        <dbReference type="ChEBI" id="CHEBI:597326"/>
    </ligand>
</feature>
<evidence type="ECO:0000313" key="6">
    <source>
        <dbReference type="Proteomes" id="UP000075670"/>
    </source>
</evidence>
<dbReference type="HAMAP" id="MF_01107">
    <property type="entry name" value="ArgD_aminotrans_3"/>
    <property type="match status" value="1"/>
</dbReference>
<dbReference type="NCBIfam" id="TIGR00707">
    <property type="entry name" value="argD"/>
    <property type="match status" value="1"/>
</dbReference>
<keyword evidence="1 4" id="KW-0032">Aminotransferase</keyword>
<feature type="binding site" evidence="4">
    <location>
        <begin position="223"/>
        <end position="226"/>
    </location>
    <ligand>
        <name>pyridoxal 5'-phosphate</name>
        <dbReference type="ChEBI" id="CHEBI:597326"/>
    </ligand>
</feature>
<dbReference type="GO" id="GO:0005737">
    <property type="term" value="C:cytoplasm"/>
    <property type="evidence" value="ECO:0007669"/>
    <property type="project" value="UniProtKB-SubCell"/>
</dbReference>
<dbReference type="PIRSF" id="PIRSF000521">
    <property type="entry name" value="Transaminase_4ab_Lys_Orn"/>
    <property type="match status" value="1"/>
</dbReference>
<dbReference type="NCBIfam" id="NF002325">
    <property type="entry name" value="PRK01278.1"/>
    <property type="match status" value="1"/>
</dbReference>
<protein>
    <recommendedName>
        <fullName evidence="4">Acetylornithine aminotransferase</fullName>
        <shortName evidence="4">ACOAT</shortName>
        <ecNumber evidence="4">2.6.1.11</ecNumber>
    </recommendedName>
</protein>
<dbReference type="UniPathway" id="UPA00068">
    <property type="reaction ID" value="UER00109"/>
</dbReference>
<dbReference type="SUPFAM" id="SSF53383">
    <property type="entry name" value="PLP-dependent transferases"/>
    <property type="match status" value="1"/>
</dbReference>
<dbReference type="PANTHER" id="PTHR11986:SF113">
    <property type="entry name" value="SUCCINYLORNITHINE TRANSAMINASE"/>
    <property type="match status" value="1"/>
</dbReference>
<dbReference type="Proteomes" id="UP000075670">
    <property type="component" value="Unassembled WGS sequence"/>
</dbReference>
<dbReference type="InterPro" id="IPR049704">
    <property type="entry name" value="Aminotrans_3_PPA_site"/>
</dbReference>
<dbReference type="PANTHER" id="PTHR11986">
    <property type="entry name" value="AMINOTRANSFERASE CLASS III"/>
    <property type="match status" value="1"/>
</dbReference>
<keyword evidence="2 4" id="KW-0808">Transferase</keyword>
<dbReference type="InterPro" id="IPR005814">
    <property type="entry name" value="Aminotrans_3"/>
</dbReference>
<comment type="miscellaneous">
    <text evidence="4">May also have succinyldiaminopimelate aminotransferase activity, thus carrying out the corresponding step in lysine biosynthesis.</text>
</comment>
<dbReference type="GO" id="GO:0003992">
    <property type="term" value="F:N2-acetyl-L-ornithine:2-oxoglutarate 5-aminotransferase activity"/>
    <property type="evidence" value="ECO:0007669"/>
    <property type="project" value="UniProtKB-UniRule"/>
</dbReference>
<dbReference type="GO" id="GO:0042802">
    <property type="term" value="F:identical protein binding"/>
    <property type="evidence" value="ECO:0007669"/>
    <property type="project" value="TreeGrafter"/>
</dbReference>
<evidence type="ECO:0000256" key="3">
    <source>
        <dbReference type="ARBA" id="ARBA00022898"/>
    </source>
</evidence>
<evidence type="ECO:0000256" key="4">
    <source>
        <dbReference type="HAMAP-Rule" id="MF_01107"/>
    </source>
</evidence>
<comment type="subunit">
    <text evidence="4">Homodimer.</text>
</comment>
<dbReference type="InterPro" id="IPR004636">
    <property type="entry name" value="AcOrn/SuccOrn_fam"/>
</dbReference>
<keyword evidence="6" id="KW-1185">Reference proteome</keyword>
<dbReference type="Gene3D" id="3.40.640.10">
    <property type="entry name" value="Type I PLP-dependent aspartate aminotransferase-like (Major domain)"/>
    <property type="match status" value="1"/>
</dbReference>
<comment type="cofactor">
    <cofactor evidence="4">
        <name>pyridoxal 5'-phosphate</name>
        <dbReference type="ChEBI" id="CHEBI:597326"/>
    </cofactor>
    <text evidence="4">Binds 1 pyridoxal phosphate per subunit.</text>
</comment>
<dbReference type="InterPro" id="IPR015421">
    <property type="entry name" value="PyrdxlP-dep_Trfase_major"/>
</dbReference>
<dbReference type="InterPro" id="IPR015424">
    <property type="entry name" value="PyrdxlP-dep_Trfase"/>
</dbReference>
<evidence type="ECO:0000313" key="5">
    <source>
        <dbReference type="EMBL" id="KYH33509.1"/>
    </source>
</evidence>
<reference evidence="5 6" key="1">
    <citation type="submission" date="2016-02" db="EMBL/GenBank/DDBJ databases">
        <title>Genome sequence of Moorella mulderi DSM 14980.</title>
        <authorList>
            <person name="Poehlein A."/>
            <person name="Daniel R."/>
        </authorList>
    </citation>
    <scope>NUCLEOTIDE SEQUENCE [LARGE SCALE GENOMIC DNA]</scope>
    <source>
        <strain evidence="5 6">DSM 14980</strain>
    </source>
</reference>
<dbReference type="NCBIfam" id="NF002874">
    <property type="entry name" value="PRK03244.1"/>
    <property type="match status" value="1"/>
</dbReference>
<gene>
    <name evidence="4 5" type="primary">argD</name>
    <name evidence="5" type="ORF">MOMUL_02100</name>
</gene>
<dbReference type="OrthoDB" id="9801052at2"/>
<dbReference type="PATRIC" id="fig|1122241.3.peg.231"/>
<feature type="binding site" evidence="4">
    <location>
        <position position="138"/>
    </location>
    <ligand>
        <name>pyridoxal 5'-phosphate</name>
        <dbReference type="ChEBI" id="CHEBI:597326"/>
    </ligand>
</feature>
<comment type="similarity">
    <text evidence="4">Belongs to the class-III pyridoxal-phosphate-dependent aminotransferase family. ArgD subfamily.</text>
</comment>
<comment type="pathway">
    <text evidence="4">Amino-acid biosynthesis; L-arginine biosynthesis; N(2)-acetyl-L-ornithine from L-glutamate: step 4/4.</text>
</comment>
<comment type="subcellular location">
    <subcellularLocation>
        <location evidence="4">Cytoplasm</location>
    </subcellularLocation>
</comment>
<dbReference type="Gene3D" id="3.90.1150.10">
    <property type="entry name" value="Aspartate Aminotransferase, domain 1"/>
    <property type="match status" value="1"/>
</dbReference>
<keyword evidence="4" id="KW-0028">Amino-acid biosynthesis</keyword>
<dbReference type="EC" id="2.6.1.11" evidence="4"/>
<dbReference type="PROSITE" id="PS00600">
    <property type="entry name" value="AA_TRANSFER_CLASS_3"/>
    <property type="match status" value="1"/>
</dbReference>